<dbReference type="CDD" id="cd23766">
    <property type="entry name" value="IQCG"/>
    <property type="match status" value="1"/>
</dbReference>
<dbReference type="Pfam" id="PF00632">
    <property type="entry name" value="HECT"/>
    <property type="match status" value="1"/>
</dbReference>
<evidence type="ECO:0000256" key="1">
    <source>
        <dbReference type="ARBA" id="ARBA00000885"/>
    </source>
</evidence>
<gene>
    <name evidence="8" type="ORF">EWM64_g8895</name>
</gene>
<comment type="caution">
    <text evidence="8">The sequence shown here is derived from an EMBL/GenBank/DDBJ whole genome shotgun (WGS) entry which is preliminary data.</text>
</comment>
<dbReference type="FunFam" id="3.30.2160.10:FF:000002">
    <property type="entry name" value="Putative Ubiquitin-protein ligase E3C"/>
    <property type="match status" value="1"/>
</dbReference>
<evidence type="ECO:0000256" key="2">
    <source>
        <dbReference type="ARBA" id="ARBA00012485"/>
    </source>
</evidence>
<evidence type="ECO:0000259" key="7">
    <source>
        <dbReference type="PROSITE" id="PS50237"/>
    </source>
</evidence>
<dbReference type="SMART" id="SM00119">
    <property type="entry name" value="HECTc"/>
    <property type="match status" value="1"/>
</dbReference>
<reference evidence="8 9" key="1">
    <citation type="submission" date="2019-02" db="EMBL/GenBank/DDBJ databases">
        <title>Genome sequencing of the rare red list fungi Hericium alpestre (H. flagellum).</title>
        <authorList>
            <person name="Buettner E."/>
            <person name="Kellner H."/>
        </authorList>
    </citation>
    <scope>NUCLEOTIDE SEQUENCE [LARGE SCALE GENOMIC DNA]</scope>
    <source>
        <strain evidence="8 9">DSM 108284</strain>
    </source>
</reference>
<evidence type="ECO:0000256" key="6">
    <source>
        <dbReference type="SAM" id="MobiDB-lite"/>
    </source>
</evidence>
<keyword evidence="3" id="KW-0808">Transferase</keyword>
<dbReference type="EC" id="2.3.2.26" evidence="2"/>
<evidence type="ECO:0000256" key="5">
    <source>
        <dbReference type="PROSITE-ProRule" id="PRU00104"/>
    </source>
</evidence>
<dbReference type="PANTHER" id="PTHR45700">
    <property type="entry name" value="UBIQUITIN-PROTEIN LIGASE E3C"/>
    <property type="match status" value="1"/>
</dbReference>
<keyword evidence="4 5" id="KW-0833">Ubl conjugation pathway</keyword>
<dbReference type="GO" id="GO:0000209">
    <property type="term" value="P:protein polyubiquitination"/>
    <property type="evidence" value="ECO:0007669"/>
    <property type="project" value="InterPro"/>
</dbReference>
<feature type="region of interest" description="Disordered" evidence="6">
    <location>
        <begin position="324"/>
        <end position="344"/>
    </location>
</feature>
<protein>
    <recommendedName>
        <fullName evidence="2">HECT-type E3 ubiquitin transferase</fullName>
        <ecNumber evidence="2">2.3.2.26</ecNumber>
    </recommendedName>
</protein>
<organism evidence="8 9">
    <name type="scientific">Hericium alpestre</name>
    <dbReference type="NCBI Taxonomy" id="135208"/>
    <lineage>
        <taxon>Eukaryota</taxon>
        <taxon>Fungi</taxon>
        <taxon>Dikarya</taxon>
        <taxon>Basidiomycota</taxon>
        <taxon>Agaricomycotina</taxon>
        <taxon>Agaricomycetes</taxon>
        <taxon>Russulales</taxon>
        <taxon>Hericiaceae</taxon>
        <taxon>Hericium</taxon>
    </lineage>
</organism>
<feature type="active site" description="Glycyl thioester intermediate" evidence="5">
    <location>
        <position position="989"/>
    </location>
</feature>
<dbReference type="Gene3D" id="3.90.1750.10">
    <property type="entry name" value="Hect, E3 ligase catalytic domains"/>
    <property type="match status" value="1"/>
</dbReference>
<evidence type="ECO:0000256" key="4">
    <source>
        <dbReference type="ARBA" id="ARBA00022786"/>
    </source>
</evidence>
<evidence type="ECO:0000313" key="8">
    <source>
        <dbReference type="EMBL" id="TFY75116.1"/>
    </source>
</evidence>
<dbReference type="InterPro" id="IPR000569">
    <property type="entry name" value="HECT_dom"/>
</dbReference>
<sequence>MIPLFGDEKRRKINLGGSRSVSSHEAVLSQAKAQRTERQNIRRRQESALRIQAWWRGTHEARIVRRRLIARFQEDIRGLDGLRCLVLVAGNEEMLGQWSATVVNDGEAGPARESWLVLIRQAAVLLLQSVADSPQSHNAPNHLRILGALLSTAKTSAVLGPHGPELSLDITRHLLRHDYYRHLSAAFSNIPIDEKKTPSLPLLVPLLTHPLSNFADSYPDMYAQAFLALFQHIFPLPLLPNRLPLSSLSELSARLPLSSVSVIAPFIPDLVSILPVESKVHVISNLLAFTPPRYPKLPPAAIETYLQLIVALMNSLPPHALEPPTPGASIQAVKRPDDSDSEVEAPSDLFTISSSAPLPSLPALDSRTLKRLQTMVSPSHITALSAVTQHPATNRPLFYNFLFSVCTVWPTRADSVLSNSVLSTGGGLIRELYRGYVRSSPLGRDDSAAALMDPAHASQWPLLLLLTDLYNQALLTMGDDEFFSSVRDTNAPRNPLSLDELISFSRQLLNIAFILYWREDQAGVQEGSLPGFSLKWVDVREKITRCLQAIHARDSRKPFTPPNHWHMISQTEIHSFVEAAVVEELQLLQPVGARPLTKRQISFLSPRLGVLHNIPFAIPFDVRVSIFRSFVQSDMAMHGVDRHSFVGFRNRQRIAVRRGHISEDGFNKLENVDLKKPLEIEFIDQFGEVEAGIDGGGVFKEFFTELCKEVFDTNRGLWLTNKNNELYPNPHSYATEPTNLDWYRFIGRVLGKALYEGILVDVAFAGFFLAKWLGKQSFLDDLASLDPELYQGLIFLKHYTENPEDLSINFAVSEDGACPADVPGLAHLFVEFGVSKTVDLCPNGSNIPVTRENRLAYIYRMSHYRLTKQIRLQSQAFFEGLSEMIDPKWLRMFNQQELQILLGGVNAPIDVEDLRANTVYGGLYDNDHPTIVAFWNVVNSFDQDQRRALLRFVTSVGRPPLLGFKGLVPNFSIRDAGESQDRLPTASTCVNLLKLPRYNSERVLREKLLQAIFSGAGFDLS</sequence>
<dbReference type="GO" id="GO:0061630">
    <property type="term" value="F:ubiquitin protein ligase activity"/>
    <property type="evidence" value="ECO:0007669"/>
    <property type="project" value="UniProtKB-EC"/>
</dbReference>
<dbReference type="AlphaFoldDB" id="A0A4Y9ZJZ5"/>
<keyword evidence="9" id="KW-1185">Reference proteome</keyword>
<dbReference type="FunFam" id="3.30.2410.10:FF:000011">
    <property type="entry name" value="Putative Ubiquitin-protein ligase E3C"/>
    <property type="match status" value="1"/>
</dbReference>
<accession>A0A4Y9ZJZ5</accession>
<proteinExistence type="predicted"/>
<dbReference type="PROSITE" id="PS50237">
    <property type="entry name" value="HECT"/>
    <property type="match status" value="1"/>
</dbReference>
<dbReference type="InterPro" id="IPR035983">
    <property type="entry name" value="Hect_E3_ubiquitin_ligase"/>
</dbReference>
<dbReference type="Gene3D" id="3.30.2160.10">
    <property type="entry name" value="Hect, E3 ligase catalytic domain"/>
    <property type="match status" value="1"/>
</dbReference>
<dbReference type="InterPro" id="IPR044611">
    <property type="entry name" value="E3A/B/C-like"/>
</dbReference>
<evidence type="ECO:0000256" key="3">
    <source>
        <dbReference type="ARBA" id="ARBA00022679"/>
    </source>
</evidence>
<dbReference type="SUPFAM" id="SSF56204">
    <property type="entry name" value="Hect, E3 ligase catalytic domain"/>
    <property type="match status" value="1"/>
</dbReference>
<dbReference type="STRING" id="135208.A0A4Y9ZJZ5"/>
<dbReference type="PANTHER" id="PTHR45700:SF2">
    <property type="entry name" value="UBIQUITIN-PROTEIN LIGASE E3C"/>
    <property type="match status" value="1"/>
</dbReference>
<dbReference type="Gene3D" id="3.30.2410.10">
    <property type="entry name" value="Hect, E3 ligase catalytic domain"/>
    <property type="match status" value="1"/>
</dbReference>
<evidence type="ECO:0000313" key="9">
    <source>
        <dbReference type="Proteomes" id="UP000298061"/>
    </source>
</evidence>
<name>A0A4Y9ZJZ5_9AGAM</name>
<dbReference type="Proteomes" id="UP000298061">
    <property type="component" value="Unassembled WGS sequence"/>
</dbReference>
<dbReference type="EMBL" id="SFCI01001711">
    <property type="protein sequence ID" value="TFY75116.1"/>
    <property type="molecule type" value="Genomic_DNA"/>
</dbReference>
<dbReference type="OrthoDB" id="8068875at2759"/>
<comment type="catalytic activity">
    <reaction evidence="1">
        <text>S-ubiquitinyl-[E2 ubiquitin-conjugating enzyme]-L-cysteine + [acceptor protein]-L-lysine = [E2 ubiquitin-conjugating enzyme]-L-cysteine + N(6)-ubiquitinyl-[acceptor protein]-L-lysine.</text>
        <dbReference type="EC" id="2.3.2.26"/>
    </reaction>
</comment>
<dbReference type="CDD" id="cd00078">
    <property type="entry name" value="HECTc"/>
    <property type="match status" value="1"/>
</dbReference>
<dbReference type="GO" id="GO:0006511">
    <property type="term" value="P:ubiquitin-dependent protein catabolic process"/>
    <property type="evidence" value="ECO:0007669"/>
    <property type="project" value="TreeGrafter"/>
</dbReference>
<feature type="domain" description="HECT" evidence="7">
    <location>
        <begin position="670"/>
        <end position="1021"/>
    </location>
</feature>